<accession>A0AAQ3Q8U2</accession>
<feature type="region of interest" description="Disordered" evidence="1">
    <location>
        <begin position="111"/>
        <end position="147"/>
    </location>
</feature>
<dbReference type="InterPro" id="IPR002156">
    <property type="entry name" value="RNaseH_domain"/>
</dbReference>
<evidence type="ECO:0000259" key="2">
    <source>
        <dbReference type="Pfam" id="PF13456"/>
    </source>
</evidence>
<dbReference type="EMBL" id="CP136892">
    <property type="protein sequence ID" value="WOK99879.1"/>
    <property type="molecule type" value="Genomic_DNA"/>
</dbReference>
<dbReference type="PANTHER" id="PTHR48475">
    <property type="entry name" value="RIBONUCLEASE H"/>
    <property type="match status" value="1"/>
</dbReference>
<keyword evidence="4" id="KW-1185">Reference proteome</keyword>
<dbReference type="Pfam" id="PF13456">
    <property type="entry name" value="RVT_3"/>
    <property type="match status" value="1"/>
</dbReference>
<feature type="domain" description="RNase H type-1" evidence="2">
    <location>
        <begin position="12"/>
        <end position="91"/>
    </location>
</feature>
<name>A0AAQ3Q8U2_9LILI</name>
<dbReference type="InterPro" id="IPR012337">
    <property type="entry name" value="RNaseH-like_sf"/>
</dbReference>
<reference evidence="3 4" key="1">
    <citation type="submission" date="2023-10" db="EMBL/GenBank/DDBJ databases">
        <title>Chromosome-scale genome assembly provides insights into flower coloration mechanisms of Canna indica.</title>
        <authorList>
            <person name="Li C."/>
        </authorList>
    </citation>
    <scope>NUCLEOTIDE SEQUENCE [LARGE SCALE GENOMIC DNA]</scope>
    <source>
        <tissue evidence="3">Flower</tissue>
    </source>
</reference>
<protein>
    <recommendedName>
        <fullName evidence="2">RNase H type-1 domain-containing protein</fullName>
    </recommendedName>
</protein>
<evidence type="ECO:0000313" key="4">
    <source>
        <dbReference type="Proteomes" id="UP001327560"/>
    </source>
</evidence>
<organism evidence="3 4">
    <name type="scientific">Canna indica</name>
    <name type="common">Indian-shot</name>
    <dbReference type="NCBI Taxonomy" id="4628"/>
    <lineage>
        <taxon>Eukaryota</taxon>
        <taxon>Viridiplantae</taxon>
        <taxon>Streptophyta</taxon>
        <taxon>Embryophyta</taxon>
        <taxon>Tracheophyta</taxon>
        <taxon>Spermatophyta</taxon>
        <taxon>Magnoliopsida</taxon>
        <taxon>Liliopsida</taxon>
        <taxon>Zingiberales</taxon>
        <taxon>Cannaceae</taxon>
        <taxon>Canna</taxon>
    </lineage>
</organism>
<gene>
    <name evidence="3" type="ORF">Cni_G08591</name>
</gene>
<dbReference type="AlphaFoldDB" id="A0AAQ3Q8U2"/>
<dbReference type="Proteomes" id="UP001327560">
    <property type="component" value="Chromosome 3"/>
</dbReference>
<evidence type="ECO:0000256" key="1">
    <source>
        <dbReference type="SAM" id="MobiDB-lite"/>
    </source>
</evidence>
<evidence type="ECO:0000313" key="3">
    <source>
        <dbReference type="EMBL" id="WOK99879.1"/>
    </source>
</evidence>
<sequence length="147" mass="16436">MFVDDASNEKRSIADIILENGQGIALELSLQFQFKVNHNHMKYEALIVGLKLAQDVKAQNVIIKSDSHLVKRQVNGNCQARNPSLKRTYLERKTLEPTCYPSLLAPRDHKITSQSYNKSSASRASNGLTPWSKSKQSNKVPTGEPLT</sequence>
<proteinExistence type="predicted"/>
<dbReference type="Gene3D" id="3.30.420.10">
    <property type="entry name" value="Ribonuclease H-like superfamily/Ribonuclease H"/>
    <property type="match status" value="1"/>
</dbReference>
<feature type="compositionally biased region" description="Polar residues" evidence="1">
    <location>
        <begin position="112"/>
        <end position="140"/>
    </location>
</feature>
<dbReference type="GO" id="GO:0003676">
    <property type="term" value="F:nucleic acid binding"/>
    <property type="evidence" value="ECO:0007669"/>
    <property type="project" value="InterPro"/>
</dbReference>
<dbReference type="GO" id="GO:0004523">
    <property type="term" value="F:RNA-DNA hybrid ribonuclease activity"/>
    <property type="evidence" value="ECO:0007669"/>
    <property type="project" value="InterPro"/>
</dbReference>
<dbReference type="InterPro" id="IPR036397">
    <property type="entry name" value="RNaseH_sf"/>
</dbReference>
<dbReference type="SUPFAM" id="SSF53098">
    <property type="entry name" value="Ribonuclease H-like"/>
    <property type="match status" value="1"/>
</dbReference>
<dbReference type="PANTHER" id="PTHR48475:SF1">
    <property type="entry name" value="RNASE H TYPE-1 DOMAIN-CONTAINING PROTEIN"/>
    <property type="match status" value="1"/>
</dbReference>